<keyword evidence="4" id="KW-1185">Reference proteome</keyword>
<dbReference type="Proteomes" id="UP001139887">
    <property type="component" value="Unassembled WGS sequence"/>
</dbReference>
<evidence type="ECO:0000259" key="2">
    <source>
        <dbReference type="PROSITE" id="PS50245"/>
    </source>
</evidence>
<organism evidence="3 4">
    <name type="scientific">Coemansia brasiliensis</name>
    <dbReference type="NCBI Taxonomy" id="2650707"/>
    <lineage>
        <taxon>Eukaryota</taxon>
        <taxon>Fungi</taxon>
        <taxon>Fungi incertae sedis</taxon>
        <taxon>Zoopagomycota</taxon>
        <taxon>Kickxellomycotina</taxon>
        <taxon>Kickxellomycetes</taxon>
        <taxon>Kickxellales</taxon>
        <taxon>Kickxellaceae</taxon>
        <taxon>Coemansia</taxon>
    </lineage>
</organism>
<dbReference type="PROSITE" id="PS50245">
    <property type="entry name" value="CAP_GLY_2"/>
    <property type="match status" value="1"/>
</dbReference>
<dbReference type="SUPFAM" id="SSF74924">
    <property type="entry name" value="Cap-Gly domain"/>
    <property type="match status" value="1"/>
</dbReference>
<feature type="region of interest" description="Disordered" evidence="1">
    <location>
        <begin position="111"/>
        <end position="250"/>
    </location>
</feature>
<feature type="compositionally biased region" description="Low complexity" evidence="1">
    <location>
        <begin position="150"/>
        <end position="169"/>
    </location>
</feature>
<dbReference type="InterPro" id="IPR036859">
    <property type="entry name" value="CAP-Gly_dom_sf"/>
</dbReference>
<feature type="compositionally biased region" description="Polar residues" evidence="1">
    <location>
        <begin position="170"/>
        <end position="195"/>
    </location>
</feature>
<gene>
    <name evidence="3" type="ORF">IWW36_006282</name>
</gene>
<sequence length="305" mass="32255">MRLSSSGPGAVRSRGASLAGAAIGQTVEVQGSRGIIRFSGPTEFASGRWLGIELDRPQGKNDGSVQGKRYFECAPMHGVFVRSSQVKVLADTDSREAGGVSRTRATIHGAEIQTEESRLRPPSGIAAGGTDGLRVARRATIQPGRIVPPSSSSLLASGGSSIAPPSGTSRLGSMQNRRLSEAQSSGRRTTLSGTLSPGPLSDTHSGSRQAQANDAEAPSRPESQQDQPVAVASSSETPIKQPPSELRTPIRATLNMDDTATVEATTPAATEATVPQKKYEELRVKFRFLEQKRSEDRQRLQEADA</sequence>
<feature type="non-terminal residue" evidence="3">
    <location>
        <position position="305"/>
    </location>
</feature>
<dbReference type="OrthoDB" id="2130750at2759"/>
<feature type="compositionally biased region" description="Polar residues" evidence="1">
    <location>
        <begin position="221"/>
        <end position="238"/>
    </location>
</feature>
<dbReference type="PROSITE" id="PS00845">
    <property type="entry name" value="CAP_GLY_1"/>
    <property type="match status" value="1"/>
</dbReference>
<accession>A0A9W8I019</accession>
<protein>
    <recommendedName>
        <fullName evidence="2">CAP-Gly domain-containing protein</fullName>
    </recommendedName>
</protein>
<reference evidence="3" key="1">
    <citation type="submission" date="2022-07" db="EMBL/GenBank/DDBJ databases">
        <title>Phylogenomic reconstructions and comparative analyses of Kickxellomycotina fungi.</title>
        <authorList>
            <person name="Reynolds N.K."/>
            <person name="Stajich J.E."/>
            <person name="Barry K."/>
            <person name="Grigoriev I.V."/>
            <person name="Crous P."/>
            <person name="Smith M.E."/>
        </authorList>
    </citation>
    <scope>NUCLEOTIDE SEQUENCE</scope>
    <source>
        <strain evidence="3">NRRL 1566</strain>
    </source>
</reference>
<evidence type="ECO:0000313" key="4">
    <source>
        <dbReference type="Proteomes" id="UP001139887"/>
    </source>
</evidence>
<dbReference type="SMART" id="SM01052">
    <property type="entry name" value="CAP_GLY"/>
    <property type="match status" value="1"/>
</dbReference>
<evidence type="ECO:0000256" key="1">
    <source>
        <dbReference type="SAM" id="MobiDB-lite"/>
    </source>
</evidence>
<feature type="domain" description="CAP-Gly" evidence="2">
    <location>
        <begin position="40"/>
        <end position="82"/>
    </location>
</feature>
<feature type="compositionally biased region" description="Polar residues" evidence="1">
    <location>
        <begin position="202"/>
        <end position="212"/>
    </location>
</feature>
<comment type="caution">
    <text evidence="3">The sequence shown here is derived from an EMBL/GenBank/DDBJ whole genome shotgun (WGS) entry which is preliminary data.</text>
</comment>
<dbReference type="EMBL" id="JANBUW010002207">
    <property type="protein sequence ID" value="KAJ2841363.1"/>
    <property type="molecule type" value="Genomic_DNA"/>
</dbReference>
<dbReference type="InterPro" id="IPR000938">
    <property type="entry name" value="CAP-Gly_domain"/>
</dbReference>
<name>A0A9W8I019_9FUNG</name>
<dbReference type="Pfam" id="PF01302">
    <property type="entry name" value="CAP_GLY"/>
    <property type="match status" value="1"/>
</dbReference>
<dbReference type="PANTHER" id="PTHR18916">
    <property type="entry name" value="DYNACTIN 1-RELATED MICROTUBULE-BINDING"/>
    <property type="match status" value="1"/>
</dbReference>
<proteinExistence type="predicted"/>
<evidence type="ECO:0000313" key="3">
    <source>
        <dbReference type="EMBL" id="KAJ2841363.1"/>
    </source>
</evidence>
<dbReference type="AlphaFoldDB" id="A0A9W8I019"/>
<dbReference type="Gene3D" id="2.30.30.190">
    <property type="entry name" value="CAP Gly-rich-like domain"/>
    <property type="match status" value="1"/>
</dbReference>